<organism evidence="1 2">
    <name type="scientific">Hibiscus sabdariffa</name>
    <name type="common">roselle</name>
    <dbReference type="NCBI Taxonomy" id="183260"/>
    <lineage>
        <taxon>Eukaryota</taxon>
        <taxon>Viridiplantae</taxon>
        <taxon>Streptophyta</taxon>
        <taxon>Embryophyta</taxon>
        <taxon>Tracheophyta</taxon>
        <taxon>Spermatophyta</taxon>
        <taxon>Magnoliopsida</taxon>
        <taxon>eudicotyledons</taxon>
        <taxon>Gunneridae</taxon>
        <taxon>Pentapetalae</taxon>
        <taxon>rosids</taxon>
        <taxon>malvids</taxon>
        <taxon>Malvales</taxon>
        <taxon>Malvaceae</taxon>
        <taxon>Malvoideae</taxon>
        <taxon>Hibiscus</taxon>
    </lineage>
</organism>
<evidence type="ECO:0000313" key="2">
    <source>
        <dbReference type="Proteomes" id="UP001396334"/>
    </source>
</evidence>
<comment type="caution">
    <text evidence="1">The sequence shown here is derived from an EMBL/GenBank/DDBJ whole genome shotgun (WGS) entry which is preliminary data.</text>
</comment>
<reference evidence="1 2" key="1">
    <citation type="journal article" date="2024" name="G3 (Bethesda)">
        <title>Genome assembly of Hibiscus sabdariffa L. provides insights into metabolisms of medicinal natural products.</title>
        <authorList>
            <person name="Kim T."/>
        </authorList>
    </citation>
    <scope>NUCLEOTIDE SEQUENCE [LARGE SCALE GENOMIC DNA]</scope>
    <source>
        <strain evidence="1">TK-2024</strain>
        <tissue evidence="1">Old leaves</tissue>
    </source>
</reference>
<proteinExistence type="predicted"/>
<name>A0ABR2QYT2_9ROSI</name>
<keyword evidence="2" id="KW-1185">Reference proteome</keyword>
<sequence>MKIPIVKLNTDTQGEYQYRYPKSSIGTLCFKCATASFFLQVNIDTHSPSTDTYYIRKSLISIGGLTFESKDLLLVVRRSRKWQDLKNVTLSRVLLSSKEKPTSN</sequence>
<evidence type="ECO:0000313" key="1">
    <source>
        <dbReference type="EMBL" id="KAK9005768.1"/>
    </source>
</evidence>
<dbReference type="EMBL" id="JBBPBN010000030">
    <property type="protein sequence ID" value="KAK9005768.1"/>
    <property type="molecule type" value="Genomic_DNA"/>
</dbReference>
<protein>
    <submittedName>
        <fullName evidence="1">Uncharacterized protein</fullName>
    </submittedName>
</protein>
<dbReference type="Proteomes" id="UP001396334">
    <property type="component" value="Unassembled WGS sequence"/>
</dbReference>
<gene>
    <name evidence="1" type="ORF">V6N11_043188</name>
</gene>
<accession>A0ABR2QYT2</accession>